<evidence type="ECO:0000313" key="4">
    <source>
        <dbReference type="Proteomes" id="UP001174934"/>
    </source>
</evidence>
<keyword evidence="2" id="KW-0812">Transmembrane</keyword>
<keyword evidence="2" id="KW-0472">Membrane</keyword>
<feature type="transmembrane region" description="Helical" evidence="2">
    <location>
        <begin position="401"/>
        <end position="419"/>
    </location>
</feature>
<evidence type="ECO:0008006" key="5">
    <source>
        <dbReference type="Google" id="ProtNLM"/>
    </source>
</evidence>
<evidence type="ECO:0000256" key="2">
    <source>
        <dbReference type="SAM" id="Phobius"/>
    </source>
</evidence>
<proteinExistence type="predicted"/>
<sequence>MGASRTPTARRRKWDADISPLLRPLVRAYLLGYASAVAPRLLTLLLQLIKSRRRNQKTEQQASSESSSSTVTQQASQEPFFASLKRVLCGGLDPQRFPTFCAVLVGGSTLLEIPLRAAFNRLLRNLSEVARKRLSRWFASFIAAWFSLQLLQSNQSSGFFTETVPIKKQSDDPDSTTTTTTTKYQTIRYAGRTLDLSLFAATRALDVIGGELWHRRHNLFSSPSHPPLSPSPKRRRPPCLTSSTVTHLTDPAIFALSSGLIMWAWIYLPSRLPRAYNRWIASAAAVDPRLIEALQLCRSRAIRYGVDTGRAPLLAAMCADYRLPPRWGDPAVSVPFPCELVHMGCGPSCERHALSRFARSFRWAMATYLPLNLLLAVRAAGRGPAALMKSLQRALVSAARSSSFLGAFIALFYYGVCLMRTRLGPRVLGTGREVRQRIDGGLCVAAGCVLCGWSIMLENAGRRKDMALFVAPRALATLLPRRYAWDMQWRETFVFSFSTAVVFTCVLENRARVRGVLGGVLASVLKP</sequence>
<dbReference type="PANTHER" id="PTHR12459">
    <property type="entry name" value="TRANSMEMBRANE PROTEIN 135-RELATED"/>
    <property type="match status" value="1"/>
</dbReference>
<name>A0AA39XJD2_9PEZI</name>
<feature type="transmembrane region" description="Helical" evidence="2">
    <location>
        <begin position="440"/>
        <end position="457"/>
    </location>
</feature>
<keyword evidence="4" id="KW-1185">Reference proteome</keyword>
<gene>
    <name evidence="3" type="ORF">B0T17DRAFT_483469</name>
</gene>
<organism evidence="3 4">
    <name type="scientific">Bombardia bombarda</name>
    <dbReference type="NCBI Taxonomy" id="252184"/>
    <lineage>
        <taxon>Eukaryota</taxon>
        <taxon>Fungi</taxon>
        <taxon>Dikarya</taxon>
        <taxon>Ascomycota</taxon>
        <taxon>Pezizomycotina</taxon>
        <taxon>Sordariomycetes</taxon>
        <taxon>Sordariomycetidae</taxon>
        <taxon>Sordariales</taxon>
        <taxon>Lasiosphaeriaceae</taxon>
        <taxon>Bombardia</taxon>
    </lineage>
</organism>
<comment type="caution">
    <text evidence="3">The sequence shown here is derived from an EMBL/GenBank/DDBJ whole genome shotgun (WGS) entry which is preliminary data.</text>
</comment>
<dbReference type="InterPro" id="IPR026749">
    <property type="entry name" value="Tmem135"/>
</dbReference>
<feature type="region of interest" description="Disordered" evidence="1">
    <location>
        <begin position="223"/>
        <end position="242"/>
    </location>
</feature>
<evidence type="ECO:0000313" key="3">
    <source>
        <dbReference type="EMBL" id="KAK0634691.1"/>
    </source>
</evidence>
<evidence type="ECO:0000256" key="1">
    <source>
        <dbReference type="SAM" id="MobiDB-lite"/>
    </source>
</evidence>
<reference evidence="3" key="1">
    <citation type="submission" date="2023-06" db="EMBL/GenBank/DDBJ databases">
        <title>Genome-scale phylogeny and comparative genomics of the fungal order Sordariales.</title>
        <authorList>
            <consortium name="Lawrence Berkeley National Laboratory"/>
            <person name="Hensen N."/>
            <person name="Bonometti L."/>
            <person name="Westerberg I."/>
            <person name="Brannstrom I.O."/>
            <person name="Guillou S."/>
            <person name="Cros-Aarteil S."/>
            <person name="Calhoun S."/>
            <person name="Haridas S."/>
            <person name="Kuo A."/>
            <person name="Mondo S."/>
            <person name="Pangilinan J."/>
            <person name="Riley R."/>
            <person name="LaButti K."/>
            <person name="Andreopoulos B."/>
            <person name="Lipzen A."/>
            <person name="Chen C."/>
            <person name="Yanf M."/>
            <person name="Daum C."/>
            <person name="Ng V."/>
            <person name="Clum A."/>
            <person name="Steindorff A."/>
            <person name="Ohm R."/>
            <person name="Martin F."/>
            <person name="Silar P."/>
            <person name="Natvig D."/>
            <person name="Lalanne C."/>
            <person name="Gautier V."/>
            <person name="Ament-velasquez S.L."/>
            <person name="Kruys A."/>
            <person name="Hutchinson M.I."/>
            <person name="Powell A.J."/>
            <person name="Barry K."/>
            <person name="Miller A.N."/>
            <person name="Grigoriev I.V."/>
            <person name="Debuchy R."/>
            <person name="Gladieux P."/>
            <person name="Thoren M.H."/>
            <person name="Johannesson H."/>
        </authorList>
    </citation>
    <scope>NUCLEOTIDE SEQUENCE</scope>
    <source>
        <strain evidence="3">SMH3391-2</strain>
    </source>
</reference>
<accession>A0AA39XJD2</accession>
<protein>
    <recommendedName>
        <fullName evidence="5">Integral membrane protein</fullName>
    </recommendedName>
</protein>
<keyword evidence="2" id="KW-1133">Transmembrane helix</keyword>
<dbReference type="AlphaFoldDB" id="A0AA39XJD2"/>
<dbReference type="Proteomes" id="UP001174934">
    <property type="component" value="Unassembled WGS sequence"/>
</dbReference>
<dbReference type="EMBL" id="JAULSR010000001">
    <property type="protein sequence ID" value="KAK0634691.1"/>
    <property type="molecule type" value="Genomic_DNA"/>
</dbReference>
<dbReference type="PANTHER" id="PTHR12459:SF15">
    <property type="entry name" value="TRANSMEMBRANE PROTEIN 135"/>
    <property type="match status" value="1"/>
</dbReference>